<protein>
    <recommendedName>
        <fullName evidence="3">Lipoprotein</fullName>
    </recommendedName>
</protein>
<keyword evidence="2" id="KW-1185">Reference proteome</keyword>
<sequence length="254" mass="27440">MNTCTKYVATMFIATTLAGCGGGSSSGGNESGNTTRSDFGLYVTDNGTDTTPFSVTLTKNGTMIVAHNENVDGSIPIALTGFTVVSSKTEAIDHEFYVYDTSRTQKFTGNISIPHTGGNLGEVLPFQFSVSELDINISDLFVYYPTEDIPNDHSLLNKNYIQYDGYASYEYLGDRRFTIRHHLTGCEVTSIASNSGLSNPEQSHYDIKVLSSNCETDAHSTGLLSVTQNPFGYILSASIQIKDKLIGFGGLAID</sequence>
<gene>
    <name evidence="1" type="ORF">C9I99_05445</name>
</gene>
<name>A0A2T3J569_9GAMM</name>
<dbReference type="AlphaFoldDB" id="A0A2T3J569"/>
<evidence type="ECO:0000313" key="2">
    <source>
        <dbReference type="Proteomes" id="UP000241222"/>
    </source>
</evidence>
<proteinExistence type="predicted"/>
<organism evidence="1 2">
    <name type="scientific">Photobacterium lutimaris</name>
    <dbReference type="NCBI Taxonomy" id="388278"/>
    <lineage>
        <taxon>Bacteria</taxon>
        <taxon>Pseudomonadati</taxon>
        <taxon>Pseudomonadota</taxon>
        <taxon>Gammaproteobacteria</taxon>
        <taxon>Vibrionales</taxon>
        <taxon>Vibrionaceae</taxon>
        <taxon>Photobacterium</taxon>
    </lineage>
</organism>
<reference evidence="1 2" key="1">
    <citation type="submission" date="2018-03" db="EMBL/GenBank/DDBJ databases">
        <title>Whole genome sequencing of Histamine producing bacteria.</title>
        <authorList>
            <person name="Butler K."/>
        </authorList>
    </citation>
    <scope>NUCLEOTIDE SEQUENCE [LARGE SCALE GENOMIC DNA]</scope>
    <source>
        <strain evidence="1 2">JCM 13586</strain>
    </source>
</reference>
<dbReference type="Proteomes" id="UP000241222">
    <property type="component" value="Unassembled WGS sequence"/>
</dbReference>
<evidence type="ECO:0008006" key="3">
    <source>
        <dbReference type="Google" id="ProtNLM"/>
    </source>
</evidence>
<dbReference type="EMBL" id="PYMH01000001">
    <property type="protein sequence ID" value="PSU36436.1"/>
    <property type="molecule type" value="Genomic_DNA"/>
</dbReference>
<comment type="caution">
    <text evidence="1">The sequence shown here is derived from an EMBL/GenBank/DDBJ whole genome shotgun (WGS) entry which is preliminary data.</text>
</comment>
<evidence type="ECO:0000313" key="1">
    <source>
        <dbReference type="EMBL" id="PSU36436.1"/>
    </source>
</evidence>
<dbReference type="PROSITE" id="PS51257">
    <property type="entry name" value="PROKAR_LIPOPROTEIN"/>
    <property type="match status" value="1"/>
</dbReference>
<accession>A0A2T3J569</accession>